<dbReference type="InterPro" id="IPR011059">
    <property type="entry name" value="Metal-dep_hydrolase_composite"/>
</dbReference>
<dbReference type="Gene3D" id="3.20.20.140">
    <property type="entry name" value="Metal-dependent hydrolases"/>
    <property type="match status" value="1"/>
</dbReference>
<dbReference type="SUPFAM" id="SSF51338">
    <property type="entry name" value="Composite domain of metallo-dependent hydrolases"/>
    <property type="match status" value="1"/>
</dbReference>
<dbReference type="SUPFAM" id="SSF51556">
    <property type="entry name" value="Metallo-dependent hydrolases"/>
    <property type="match status" value="1"/>
</dbReference>
<gene>
    <name evidence="2" type="ORF">EV212_11058</name>
</gene>
<keyword evidence="3" id="KW-1185">Reference proteome</keyword>
<accession>A0A4R2LEA2</accession>
<dbReference type="AlphaFoldDB" id="A0A4R2LEA2"/>
<dbReference type="PANTHER" id="PTHR22642">
    <property type="entry name" value="IMIDAZOLONEPROPIONASE"/>
    <property type="match status" value="1"/>
</dbReference>
<name>A0A4R2LEA2_9FIRM</name>
<dbReference type="Proteomes" id="UP000295711">
    <property type="component" value="Unassembled WGS sequence"/>
</dbReference>
<protein>
    <recommendedName>
        <fullName evidence="1">Amidohydrolase 3 domain-containing protein</fullName>
    </recommendedName>
</protein>
<dbReference type="GO" id="GO:0016810">
    <property type="term" value="F:hydrolase activity, acting on carbon-nitrogen (but not peptide) bonds"/>
    <property type="evidence" value="ECO:0007669"/>
    <property type="project" value="InterPro"/>
</dbReference>
<sequence>MKVLTNGHFISCDEENTCFSVMAIDGDKIAYTGDNIPENLADCPKIDMHGCTIVPAFSDTHMHFESYALFRTTVDVRNAKNFEEMGDMLRAWTDTHPKARFLPAYGCSAHTVVEKRLPEMKDLDAMTDLPLLIVKYDGHAAVANSALIDLFPLEVLADPGFDSATGWLYQNAFYKGVNFITQKVSPITLLHGMQDAAESLASKGIGYIHTVEGVGYKNDIDIDTINIVRRALPQKFTVFFQTMDVDKVVKRKMAHIGGCFSLALDGCFGSEDAALSEGYTNCPDNKGFLAYSQEEVNDFCIKANRSGLQITMHAIGDAAVTQALNAYETALKDYPRKDARHILIHGDLMNAEAIRKAAELGITIAVQPAFLDWPQEPEAYLESILGERAKQILPLRDMIHAGLLVTSGSDAPCTIPDPIEGIHICCNHPNPEQALTPMEALKTYTIWPARSAFDDNYYGSLEKGKKANFLVLDKDILSIPKEEIKTTKIKGVFLNGRRFRPSEKFSIPNLAHEIWKHRKED</sequence>
<feature type="domain" description="Amidohydrolase 3" evidence="1">
    <location>
        <begin position="46"/>
        <end position="497"/>
    </location>
</feature>
<dbReference type="Pfam" id="PF07969">
    <property type="entry name" value="Amidohydro_3"/>
    <property type="match status" value="1"/>
</dbReference>
<dbReference type="PANTHER" id="PTHR22642:SF22">
    <property type="entry name" value="EXOENZYMES REGULATORY PROTEIN AEPA"/>
    <property type="match status" value="1"/>
</dbReference>
<reference evidence="2 3" key="1">
    <citation type="submission" date="2019-03" db="EMBL/GenBank/DDBJ databases">
        <title>Genomic Encyclopedia of Type Strains, Phase IV (KMG-IV): sequencing the most valuable type-strain genomes for metagenomic binning, comparative biology and taxonomic classification.</title>
        <authorList>
            <person name="Goeker M."/>
        </authorList>
    </citation>
    <scope>NUCLEOTIDE SEQUENCE [LARGE SCALE GENOMIC DNA]</scope>
    <source>
        <strain evidence="2 3">DSM 28559</strain>
    </source>
</reference>
<dbReference type="OrthoDB" id="9767366at2"/>
<dbReference type="Gene3D" id="3.10.310.70">
    <property type="match status" value="1"/>
</dbReference>
<organism evidence="2 3">
    <name type="scientific">Frisingicoccus caecimuris</name>
    <dbReference type="NCBI Taxonomy" id="1796636"/>
    <lineage>
        <taxon>Bacteria</taxon>
        <taxon>Bacillati</taxon>
        <taxon>Bacillota</taxon>
        <taxon>Clostridia</taxon>
        <taxon>Lachnospirales</taxon>
        <taxon>Lachnospiraceae</taxon>
        <taxon>Frisingicoccus</taxon>
    </lineage>
</organism>
<dbReference type="InterPro" id="IPR013108">
    <property type="entry name" value="Amidohydro_3"/>
</dbReference>
<evidence type="ECO:0000313" key="2">
    <source>
        <dbReference type="EMBL" id="TCO84035.1"/>
    </source>
</evidence>
<dbReference type="RefSeq" id="WP_132092637.1">
    <property type="nucleotide sequence ID" value="NZ_JANKAQ010000011.1"/>
</dbReference>
<dbReference type="EMBL" id="SLXA01000010">
    <property type="protein sequence ID" value="TCO84035.1"/>
    <property type="molecule type" value="Genomic_DNA"/>
</dbReference>
<evidence type="ECO:0000259" key="1">
    <source>
        <dbReference type="Pfam" id="PF07969"/>
    </source>
</evidence>
<dbReference type="InterPro" id="IPR032466">
    <property type="entry name" value="Metal_Hydrolase"/>
</dbReference>
<dbReference type="Gene3D" id="2.30.40.10">
    <property type="entry name" value="Urease, subunit C, domain 1"/>
    <property type="match status" value="1"/>
</dbReference>
<comment type="caution">
    <text evidence="2">The sequence shown here is derived from an EMBL/GenBank/DDBJ whole genome shotgun (WGS) entry which is preliminary data.</text>
</comment>
<proteinExistence type="predicted"/>
<evidence type="ECO:0000313" key="3">
    <source>
        <dbReference type="Proteomes" id="UP000295711"/>
    </source>
</evidence>